<dbReference type="AlphaFoldDB" id="G7Z9C8"/>
<keyword evidence="2" id="KW-1185">Reference proteome</keyword>
<dbReference type="Proteomes" id="UP000005667">
    <property type="component" value="Chromosome"/>
</dbReference>
<dbReference type="KEGG" id="ali:AZOLI_2339"/>
<name>G7Z9C8_AZOL4</name>
<dbReference type="STRING" id="862719.AZOLI_2339"/>
<accession>G7Z9C8</accession>
<gene>
    <name evidence="1" type="ordered locus">AZOLI_2339</name>
</gene>
<organism evidence="1 2">
    <name type="scientific">Azospirillum lipoferum (strain 4B)</name>
    <dbReference type="NCBI Taxonomy" id="862719"/>
    <lineage>
        <taxon>Bacteria</taxon>
        <taxon>Pseudomonadati</taxon>
        <taxon>Pseudomonadota</taxon>
        <taxon>Alphaproteobacteria</taxon>
        <taxon>Rhodospirillales</taxon>
        <taxon>Azospirillaceae</taxon>
        <taxon>Azospirillum</taxon>
    </lineage>
</organism>
<dbReference type="EMBL" id="FQ311868">
    <property type="protein sequence ID" value="CBS87551.1"/>
    <property type="molecule type" value="Genomic_DNA"/>
</dbReference>
<protein>
    <submittedName>
        <fullName evidence="1">Uncharacterized protein</fullName>
    </submittedName>
</protein>
<proteinExistence type="predicted"/>
<dbReference type="HOGENOM" id="CLU_3265053_0_0_5"/>
<evidence type="ECO:0000313" key="2">
    <source>
        <dbReference type="Proteomes" id="UP000005667"/>
    </source>
</evidence>
<evidence type="ECO:0000313" key="1">
    <source>
        <dbReference type="EMBL" id="CBS87551.1"/>
    </source>
</evidence>
<reference evidence="2" key="1">
    <citation type="journal article" date="2011" name="PLoS Genet.">
        <title>Azospirillum genomes reveal transition of bacteria from aquatic to terrestrial environments.</title>
        <authorList>
            <person name="Wisniewski-Dye F."/>
            <person name="Borziak K."/>
            <person name="Khalsa-Moyers G."/>
            <person name="Alexandre G."/>
            <person name="Sukharnikov L.O."/>
            <person name="Wuichet K."/>
            <person name="Hurst G.B."/>
            <person name="McDonald W.H."/>
            <person name="Robertson J.S."/>
            <person name="Barbe V."/>
            <person name="Calteau A."/>
            <person name="Rouy Z."/>
            <person name="Mangenot S."/>
            <person name="Prigent-Combaret C."/>
            <person name="Normand P."/>
            <person name="Boyer M."/>
            <person name="Siguier P."/>
            <person name="Dessaux Y."/>
            <person name="Elmerich C."/>
            <person name="Condemine G."/>
            <person name="Krishnen G."/>
            <person name="Kennedy I."/>
            <person name="Paterson A.H."/>
            <person name="Gonzalez V."/>
            <person name="Mavingui P."/>
            <person name="Zhulin I.B."/>
        </authorList>
    </citation>
    <scope>NUCLEOTIDE SEQUENCE [LARGE SCALE GENOMIC DNA]</scope>
    <source>
        <strain evidence="2">4B</strain>
    </source>
</reference>
<sequence>MSGIDSCVFSLEFLRIAYAIGLAVAFHSQQSYWLTDCRRGP</sequence>